<name>A0ABN2LG50_9MICO</name>
<organism evidence="1 2">
    <name type="scientific">Nostocoides veronense</name>
    <dbReference type="NCBI Taxonomy" id="330836"/>
    <lineage>
        <taxon>Bacteria</taxon>
        <taxon>Bacillati</taxon>
        <taxon>Actinomycetota</taxon>
        <taxon>Actinomycetes</taxon>
        <taxon>Micrococcales</taxon>
        <taxon>Intrasporangiaceae</taxon>
        <taxon>Nostocoides</taxon>
    </lineage>
</organism>
<comment type="caution">
    <text evidence="1">The sequence shown here is derived from an EMBL/GenBank/DDBJ whole genome shotgun (WGS) entry which is preliminary data.</text>
</comment>
<proteinExistence type="predicted"/>
<reference evidence="1 2" key="1">
    <citation type="journal article" date="2019" name="Int. J. Syst. Evol. Microbiol.">
        <title>The Global Catalogue of Microorganisms (GCM) 10K type strain sequencing project: providing services to taxonomists for standard genome sequencing and annotation.</title>
        <authorList>
            <consortium name="The Broad Institute Genomics Platform"/>
            <consortium name="The Broad Institute Genome Sequencing Center for Infectious Disease"/>
            <person name="Wu L."/>
            <person name="Ma J."/>
        </authorList>
    </citation>
    <scope>NUCLEOTIDE SEQUENCE [LARGE SCALE GENOMIC DNA]</scope>
    <source>
        <strain evidence="1 2">JCM 15592</strain>
    </source>
</reference>
<dbReference type="EMBL" id="BAAAPO010000016">
    <property type="protein sequence ID" value="GAA1786994.1"/>
    <property type="molecule type" value="Genomic_DNA"/>
</dbReference>
<gene>
    <name evidence="1" type="ORF">GCM10009811_10100</name>
</gene>
<accession>A0ABN2LG50</accession>
<evidence type="ECO:0000313" key="1">
    <source>
        <dbReference type="EMBL" id="GAA1786994.1"/>
    </source>
</evidence>
<evidence type="ECO:0000313" key="2">
    <source>
        <dbReference type="Proteomes" id="UP001499938"/>
    </source>
</evidence>
<sequence>MPPNAIPAALDLAGLADLAGPDDGEVRDEQPLDIAIAARPGTPREDTEYAAQLAAADSRVVLRAVEVGWEDGWERADLAAPVLVVELPRGTEQPLPLTDLAIARAERPDTQWLAKFRTGATDSWAWPTENELARTIQNALAMDVPLKLTGGLHHAVRGRHTGEEHGVLNVLAAFAAARAGRSVPFLASVLAERDLAVLVAALTDLTPDQVSMLRADFPSYGCCDVLEPLAELTALDLLTKDPS</sequence>
<keyword evidence="2" id="KW-1185">Reference proteome</keyword>
<dbReference type="Proteomes" id="UP001499938">
    <property type="component" value="Unassembled WGS sequence"/>
</dbReference>
<protein>
    <submittedName>
        <fullName evidence="1">Uncharacterized protein</fullName>
    </submittedName>
</protein>